<evidence type="ECO:0000313" key="1">
    <source>
        <dbReference type="EMBL" id="KAJ3554235.1"/>
    </source>
</evidence>
<keyword evidence="2" id="KW-1185">Reference proteome</keyword>
<dbReference type="Proteomes" id="UP001148662">
    <property type="component" value="Unassembled WGS sequence"/>
</dbReference>
<dbReference type="EMBL" id="JANHOG010000450">
    <property type="protein sequence ID" value="KAJ3554235.1"/>
    <property type="molecule type" value="Genomic_DNA"/>
</dbReference>
<protein>
    <submittedName>
        <fullName evidence="1">Uncharacterized protein</fullName>
    </submittedName>
</protein>
<name>A0ACC1T668_9APHY</name>
<proteinExistence type="predicted"/>
<sequence>MSLRQPASGACVVTYDSAQAAVTPQHFRVRAESHMFLAASHDDKRPVPVVRWALLVSSGTTKAQTRVPVLIFQCPSRTVALGLHGAAGAFHICDKTVGAMATDVSRTDSLDDEKVRYDDIDLIHGDFKTLDVGLTLVVDQSDDTPLQAKDAKRLRRKIDWHLLPLLCMIYTAQFIDKSTIASSSILGLIADNHLTTSEFNTLSSAFYIGKAHVQSPADSGLHLAGYLLFVWPQNWALQRLPVGKWLTFNILLWSVFLGLHPLCHSFGGLYSFLGASEGSMTAGLMLVCSMFYTRLELIERLGWAVLCNGFAVIFTGFIQFGMAHTSPHRHPSQWQWMMITTALMTFVIFVLFLLFFPDNPTNAWFLSPLERRMAVRRVRDNQNGIETKAWKRYQMIEAFREPRTWIYFVYGGFSNLIGGVGIQYSLIIKSFGFTLLQTTLLGIPSGAAQVLAIVTACYLARRYPHARGWISVLSWVPSITACILEICAPFENRTAHLVGIYLIFTGGSPSGIITMSWISSNTSGHTKKLTTTAIYLVGYSLGQTLCSQFWLDKYKPKNHVPFGIILMSHLASILCTVALWYSFVRENKRRDALRAEALQTGIGLAAHEQTAIVDTIDVEGKGIRKRVDKMYLDLTDSENLAFRYIL</sequence>
<gene>
    <name evidence="1" type="ORF">NM688_g3211</name>
</gene>
<accession>A0ACC1T668</accession>
<organism evidence="1 2">
    <name type="scientific">Phlebia brevispora</name>
    <dbReference type="NCBI Taxonomy" id="194682"/>
    <lineage>
        <taxon>Eukaryota</taxon>
        <taxon>Fungi</taxon>
        <taxon>Dikarya</taxon>
        <taxon>Basidiomycota</taxon>
        <taxon>Agaricomycotina</taxon>
        <taxon>Agaricomycetes</taxon>
        <taxon>Polyporales</taxon>
        <taxon>Meruliaceae</taxon>
        <taxon>Phlebia</taxon>
    </lineage>
</organism>
<reference evidence="1" key="1">
    <citation type="submission" date="2022-07" db="EMBL/GenBank/DDBJ databases">
        <title>Genome Sequence of Phlebia brevispora.</title>
        <authorList>
            <person name="Buettner E."/>
        </authorList>
    </citation>
    <scope>NUCLEOTIDE SEQUENCE</scope>
    <source>
        <strain evidence="1">MPL23</strain>
    </source>
</reference>
<evidence type="ECO:0000313" key="2">
    <source>
        <dbReference type="Proteomes" id="UP001148662"/>
    </source>
</evidence>
<comment type="caution">
    <text evidence="1">The sequence shown here is derived from an EMBL/GenBank/DDBJ whole genome shotgun (WGS) entry which is preliminary data.</text>
</comment>